<gene>
    <name evidence="3" type="ORF">MIND_00106300</name>
</gene>
<feature type="domain" description="DUF7918" evidence="2">
    <location>
        <begin position="6"/>
        <end position="215"/>
    </location>
</feature>
<protein>
    <recommendedName>
        <fullName evidence="2">DUF7918 domain-containing protein</fullName>
    </recommendedName>
</protein>
<dbReference type="PANTHER" id="PTHR36223:SF5">
    <property type="entry name" value="BETA-LACTAMASE-TYPE TRANSPEPTIDASE FOLD DOMAIN CONTAINING PROTEIN"/>
    <property type="match status" value="1"/>
</dbReference>
<dbReference type="Pfam" id="PF25534">
    <property type="entry name" value="DUF7918"/>
    <property type="match status" value="1"/>
</dbReference>
<evidence type="ECO:0000313" key="3">
    <source>
        <dbReference type="EMBL" id="KAF7315897.1"/>
    </source>
</evidence>
<proteinExistence type="predicted"/>
<keyword evidence="4" id="KW-1185">Reference proteome</keyword>
<evidence type="ECO:0000313" key="4">
    <source>
        <dbReference type="Proteomes" id="UP000636479"/>
    </source>
</evidence>
<evidence type="ECO:0000256" key="1">
    <source>
        <dbReference type="SAM" id="MobiDB-lite"/>
    </source>
</evidence>
<reference evidence="3" key="1">
    <citation type="submission" date="2020-05" db="EMBL/GenBank/DDBJ databases">
        <title>Mycena genomes resolve the evolution of fungal bioluminescence.</title>
        <authorList>
            <person name="Tsai I.J."/>
        </authorList>
    </citation>
    <scope>NUCLEOTIDE SEQUENCE</scope>
    <source>
        <strain evidence="3">171206Taipei</strain>
    </source>
</reference>
<name>A0A8H6TFT0_9AGAR</name>
<accession>A0A8H6TFT0</accession>
<dbReference type="PANTHER" id="PTHR36223">
    <property type="entry name" value="BETA-LACTAMASE-TYPE TRANSPEPTIDASE FOLD DOMAIN CONTAINING PROTEIN"/>
    <property type="match status" value="1"/>
</dbReference>
<dbReference type="Proteomes" id="UP000636479">
    <property type="component" value="Unassembled WGS sequence"/>
</dbReference>
<dbReference type="OrthoDB" id="3364132at2759"/>
<feature type="compositionally biased region" description="Basic and acidic residues" evidence="1">
    <location>
        <begin position="333"/>
        <end position="344"/>
    </location>
</feature>
<dbReference type="InterPro" id="IPR057678">
    <property type="entry name" value="DUF7918"/>
</dbReference>
<dbReference type="AlphaFoldDB" id="A0A8H6TFT0"/>
<dbReference type="EMBL" id="JACAZF010000001">
    <property type="protein sequence ID" value="KAF7315897.1"/>
    <property type="molecule type" value="Genomic_DNA"/>
</dbReference>
<sequence length="351" mass="38916">MPHHNGFEATIRVDGQTTDEYACEVSADRATVTCWIASQLGKEFSVYWRRDRSHREHSVGYVQVDGNPCAGRVIYSYASSAQLSGVTTEDNRLRPFVFSSLETTGSFMLSLPKFPNDDALEDYAVHPDLGVIALTITPVVVGQRGNHEGADSVAMPDLTVHERAKKALTERVGLGAEGQVHYRNTAASIALKGDPIVTFRWKYRPIEVLRAAGSILNKKRAADEVAGPSKRPKREEKKIILEPKPEVTDAILSTSTTQIELKREVPELKRERSSSPIVKQEPVGHVFFKTEEDIEGAHGRVDLADSKPQRFKQEKIDPRITRVEPLIPNSGDEEIKPLVPKEESATTTPVS</sequence>
<dbReference type="RefSeq" id="XP_037225920.1">
    <property type="nucleotide sequence ID" value="XM_037358010.1"/>
</dbReference>
<dbReference type="GeneID" id="59340526"/>
<organism evidence="3 4">
    <name type="scientific">Mycena indigotica</name>
    <dbReference type="NCBI Taxonomy" id="2126181"/>
    <lineage>
        <taxon>Eukaryota</taxon>
        <taxon>Fungi</taxon>
        <taxon>Dikarya</taxon>
        <taxon>Basidiomycota</taxon>
        <taxon>Agaricomycotina</taxon>
        <taxon>Agaricomycetes</taxon>
        <taxon>Agaricomycetidae</taxon>
        <taxon>Agaricales</taxon>
        <taxon>Marasmiineae</taxon>
        <taxon>Mycenaceae</taxon>
        <taxon>Mycena</taxon>
    </lineage>
</organism>
<evidence type="ECO:0000259" key="2">
    <source>
        <dbReference type="Pfam" id="PF25534"/>
    </source>
</evidence>
<comment type="caution">
    <text evidence="3">The sequence shown here is derived from an EMBL/GenBank/DDBJ whole genome shotgun (WGS) entry which is preliminary data.</text>
</comment>
<feature type="region of interest" description="Disordered" evidence="1">
    <location>
        <begin position="321"/>
        <end position="351"/>
    </location>
</feature>